<dbReference type="PATRIC" id="fig|754436.4.peg.3761"/>
<evidence type="ECO:0000256" key="14">
    <source>
        <dbReference type="SAM" id="SignalP"/>
    </source>
</evidence>
<dbReference type="CDD" id="cd01007">
    <property type="entry name" value="PBP2_BvgS_HisK_like"/>
    <property type="match status" value="2"/>
</dbReference>
<dbReference type="EC" id="2.7.13.3" evidence="3"/>
<keyword evidence="7" id="KW-0547">Nucleotide-binding</keyword>
<dbReference type="PROSITE" id="PS50110">
    <property type="entry name" value="RESPONSE_REGULATORY"/>
    <property type="match status" value="1"/>
</dbReference>
<protein>
    <recommendedName>
        <fullName evidence="3">histidine kinase</fullName>
        <ecNumber evidence="3">2.7.13.3</ecNumber>
    </recommendedName>
</protein>
<evidence type="ECO:0000259" key="16">
    <source>
        <dbReference type="PROSITE" id="PS50110"/>
    </source>
</evidence>
<dbReference type="PANTHER" id="PTHR45339:SF1">
    <property type="entry name" value="HYBRID SIGNAL TRANSDUCTION HISTIDINE KINASE J"/>
    <property type="match status" value="1"/>
</dbReference>
<dbReference type="InterPro" id="IPR036097">
    <property type="entry name" value="HisK_dim/P_sf"/>
</dbReference>
<proteinExistence type="predicted"/>
<dbReference type="SUPFAM" id="SSF52172">
    <property type="entry name" value="CheY-like"/>
    <property type="match status" value="1"/>
</dbReference>
<accession>A0A0J1GIG8</accession>
<dbReference type="PRINTS" id="PR00344">
    <property type="entry name" value="BCTRLSENSOR"/>
</dbReference>
<gene>
    <name evidence="18" type="ORF">ABT58_17750</name>
</gene>
<reference evidence="18 19" key="1">
    <citation type="submission" date="2015-05" db="EMBL/GenBank/DDBJ databases">
        <title>Photobacterium galathea sp. nov.</title>
        <authorList>
            <person name="Machado H."/>
            <person name="Gram L."/>
        </authorList>
    </citation>
    <scope>NUCLEOTIDE SEQUENCE [LARGE SCALE GENOMIC DNA]</scope>
    <source>
        <strain evidence="18 19">DSM 25995</strain>
    </source>
</reference>
<evidence type="ECO:0000256" key="13">
    <source>
        <dbReference type="PROSITE-ProRule" id="PRU00169"/>
    </source>
</evidence>
<dbReference type="CDD" id="cd16922">
    <property type="entry name" value="HATPase_EvgS-ArcB-TorS-like"/>
    <property type="match status" value="1"/>
</dbReference>
<dbReference type="CDD" id="cd17546">
    <property type="entry name" value="REC_hyHK_CKI1_RcsC-like"/>
    <property type="match status" value="1"/>
</dbReference>
<dbReference type="SUPFAM" id="SSF47384">
    <property type="entry name" value="Homodimeric domain of signal transducing histidine kinase"/>
    <property type="match status" value="1"/>
</dbReference>
<feature type="signal peptide" evidence="14">
    <location>
        <begin position="1"/>
        <end position="18"/>
    </location>
</feature>
<evidence type="ECO:0000256" key="1">
    <source>
        <dbReference type="ARBA" id="ARBA00000085"/>
    </source>
</evidence>
<organism evidence="18 19">
    <name type="scientific">Photobacterium aphoticum</name>
    <dbReference type="NCBI Taxonomy" id="754436"/>
    <lineage>
        <taxon>Bacteria</taxon>
        <taxon>Pseudomonadati</taxon>
        <taxon>Pseudomonadota</taxon>
        <taxon>Gammaproteobacteria</taxon>
        <taxon>Vibrionales</taxon>
        <taxon>Vibrionaceae</taxon>
        <taxon>Photobacterium</taxon>
    </lineage>
</organism>
<keyword evidence="8" id="KW-0067">ATP-binding</keyword>
<dbReference type="GO" id="GO:0005524">
    <property type="term" value="F:ATP binding"/>
    <property type="evidence" value="ECO:0007669"/>
    <property type="project" value="UniProtKB-KW"/>
</dbReference>
<evidence type="ECO:0000256" key="6">
    <source>
        <dbReference type="ARBA" id="ARBA00022692"/>
    </source>
</evidence>
<dbReference type="Gene3D" id="1.10.287.130">
    <property type="match status" value="1"/>
</dbReference>
<dbReference type="Gene3D" id="3.40.50.2300">
    <property type="match status" value="1"/>
</dbReference>
<evidence type="ECO:0000313" key="19">
    <source>
        <dbReference type="Proteomes" id="UP000036426"/>
    </source>
</evidence>
<dbReference type="SUPFAM" id="SSF53850">
    <property type="entry name" value="Periplasmic binding protein-like II"/>
    <property type="match status" value="2"/>
</dbReference>
<dbReference type="Pfam" id="PF00497">
    <property type="entry name" value="SBP_bac_3"/>
    <property type="match status" value="2"/>
</dbReference>
<evidence type="ECO:0000256" key="3">
    <source>
        <dbReference type="ARBA" id="ARBA00012438"/>
    </source>
</evidence>
<dbReference type="InterPro" id="IPR011006">
    <property type="entry name" value="CheY-like_superfamily"/>
</dbReference>
<evidence type="ECO:0000256" key="9">
    <source>
        <dbReference type="ARBA" id="ARBA00022989"/>
    </source>
</evidence>
<dbReference type="Gene3D" id="3.30.565.10">
    <property type="entry name" value="Histidine kinase-like ATPase, C-terminal domain"/>
    <property type="match status" value="1"/>
</dbReference>
<feature type="domain" description="Response regulatory" evidence="16">
    <location>
        <begin position="1061"/>
        <end position="1175"/>
    </location>
</feature>
<dbReference type="Gene3D" id="1.20.120.160">
    <property type="entry name" value="HPT domain"/>
    <property type="match status" value="1"/>
</dbReference>
<dbReference type="FunFam" id="3.30.565.10:FF:000010">
    <property type="entry name" value="Sensor histidine kinase RcsC"/>
    <property type="match status" value="1"/>
</dbReference>
<dbReference type="CDD" id="cd00088">
    <property type="entry name" value="HPT"/>
    <property type="match status" value="1"/>
</dbReference>
<dbReference type="SUPFAM" id="SSF55874">
    <property type="entry name" value="ATPase domain of HSP90 chaperone/DNA topoisomerase II/histidine kinase"/>
    <property type="match status" value="1"/>
</dbReference>
<dbReference type="InterPro" id="IPR003661">
    <property type="entry name" value="HisK_dim/P_dom"/>
</dbReference>
<dbReference type="InterPro" id="IPR001789">
    <property type="entry name" value="Sig_transdc_resp-reg_receiver"/>
</dbReference>
<dbReference type="SUPFAM" id="SSF47226">
    <property type="entry name" value="Histidine-containing phosphotransfer domain, HPT domain"/>
    <property type="match status" value="1"/>
</dbReference>
<evidence type="ECO:0000256" key="7">
    <source>
        <dbReference type="ARBA" id="ARBA00022741"/>
    </source>
</evidence>
<dbReference type="Gene3D" id="3.40.190.10">
    <property type="entry name" value="Periplasmic binding protein-like II"/>
    <property type="match status" value="4"/>
</dbReference>
<evidence type="ECO:0000256" key="2">
    <source>
        <dbReference type="ARBA" id="ARBA00004651"/>
    </source>
</evidence>
<dbReference type="InterPro" id="IPR008207">
    <property type="entry name" value="Sig_transdc_His_kin_Hpt_dom"/>
</dbReference>
<keyword evidence="9" id="KW-1133">Transmembrane helix</keyword>
<evidence type="ECO:0000256" key="8">
    <source>
        <dbReference type="ARBA" id="ARBA00022840"/>
    </source>
</evidence>
<dbReference type="Pfam" id="PF00072">
    <property type="entry name" value="Response_reg"/>
    <property type="match status" value="1"/>
</dbReference>
<dbReference type="SMART" id="SM00388">
    <property type="entry name" value="HisKA"/>
    <property type="match status" value="1"/>
</dbReference>
<feature type="domain" description="Histidine kinase" evidence="15">
    <location>
        <begin position="687"/>
        <end position="909"/>
    </location>
</feature>
<dbReference type="InterPro" id="IPR004358">
    <property type="entry name" value="Sig_transdc_His_kin-like_C"/>
</dbReference>
<feature type="modified residue" description="Phosphohistidine" evidence="12">
    <location>
        <position position="1278"/>
    </location>
</feature>
<evidence type="ECO:0000256" key="4">
    <source>
        <dbReference type="ARBA" id="ARBA00022475"/>
    </source>
</evidence>
<evidence type="ECO:0000259" key="17">
    <source>
        <dbReference type="PROSITE" id="PS50894"/>
    </source>
</evidence>
<evidence type="ECO:0000259" key="15">
    <source>
        <dbReference type="PROSITE" id="PS50109"/>
    </source>
</evidence>
<keyword evidence="14" id="KW-0732">Signal</keyword>
<dbReference type="RefSeq" id="WP_047875785.1">
    <property type="nucleotide sequence ID" value="NZ_BMYC01000026.1"/>
</dbReference>
<dbReference type="PANTHER" id="PTHR45339">
    <property type="entry name" value="HYBRID SIGNAL TRANSDUCTION HISTIDINE KINASE J"/>
    <property type="match status" value="1"/>
</dbReference>
<dbReference type="Proteomes" id="UP000036426">
    <property type="component" value="Unassembled WGS sequence"/>
</dbReference>
<dbReference type="Gene3D" id="3.30.450.20">
    <property type="entry name" value="PAS domain"/>
    <property type="match status" value="1"/>
</dbReference>
<dbReference type="Pfam" id="PF00512">
    <property type="entry name" value="HisKA"/>
    <property type="match status" value="1"/>
</dbReference>
<feature type="domain" description="HPt" evidence="17">
    <location>
        <begin position="1239"/>
        <end position="1331"/>
    </location>
</feature>
<dbReference type="InterPro" id="IPR035965">
    <property type="entry name" value="PAS-like_dom_sf"/>
</dbReference>
<keyword evidence="6" id="KW-0812">Transmembrane</keyword>
<dbReference type="Pfam" id="PF01627">
    <property type="entry name" value="Hpt"/>
    <property type="match status" value="1"/>
</dbReference>
<keyword evidence="19" id="KW-1185">Reference proteome</keyword>
<dbReference type="EMBL" id="LDOV01000032">
    <property type="protein sequence ID" value="KLU99360.1"/>
    <property type="molecule type" value="Genomic_DNA"/>
</dbReference>
<keyword evidence="5 13" id="KW-0597">Phosphoprotein</keyword>
<evidence type="ECO:0000256" key="12">
    <source>
        <dbReference type="PROSITE-ProRule" id="PRU00110"/>
    </source>
</evidence>
<dbReference type="CDD" id="cd00082">
    <property type="entry name" value="HisKA"/>
    <property type="match status" value="1"/>
</dbReference>
<name>A0A0J1GIG8_9GAMM</name>
<keyword evidence="10" id="KW-0902">Two-component regulatory system</keyword>
<comment type="subcellular location">
    <subcellularLocation>
        <location evidence="2">Cell membrane</location>
        <topology evidence="2">Multi-pass membrane protein</topology>
    </subcellularLocation>
</comment>
<evidence type="ECO:0000256" key="5">
    <source>
        <dbReference type="ARBA" id="ARBA00022553"/>
    </source>
</evidence>
<dbReference type="InterPro" id="IPR036890">
    <property type="entry name" value="HATPase_C_sf"/>
</dbReference>
<dbReference type="Pfam" id="PF02518">
    <property type="entry name" value="HATPase_c"/>
    <property type="match status" value="1"/>
</dbReference>
<dbReference type="SMART" id="SM00062">
    <property type="entry name" value="PBPb"/>
    <property type="match status" value="2"/>
</dbReference>
<sequence>MRFIVMLCLLLLSSVTLAQPHSSQTTIKIGYPAFDWAPFSYVSANGHVSGLLPSIVHEIALNGHFKTETHIYPTFSDVLRAFEKNEIDILVGVSSTFERQKTMVFSQPLASIPMAAITHAPPISSIHQLNNKLIALEHGFAIGEQLGHLSTKKTQIVAFPTSEQALTSVQHGTTDAYIGNAIALDEMRNHANGSPSLLLNLLHDVPYERLYIAGHKQQGALIGRINQALSKISQPEMNQIYNTWLSASQRKMLSHQSLLNLTEEEVQWLAQHNTLKVAYHPNDYPYQFTDSNGQMAGMSADLLRLLAQQLNITLVTVGMNNLDSIMADLDSGKVDAIAAVTCTPERLKKLNCTQPYSEEKWVMLSAVTQEKNYVDNHSHIGAVSGRFGEVLLKQLYPNNPITLYNSNAALLRATLNHQVEMAVISLSSASQLLQGEYLGKLRVQISKLDSEGRPVGIAVSRNNTILHDILNKTMAATEPSKLADIKNAWHTVTLNSGVSISKLVFWGFAGFGLIALLTLTFLYWTQKLNNEIAQRKDAEQKLTYLTNNFDGILLQHRQRSLDPTDIELLFVSEKIIDLIGISADELRARPQRIIELLQQRNDNVWLFGEINHALKQGHWQTELQLQSVNDHDRWVEIRSQVVPVEQGWQWTSILIDISNMKKQQFELEHAREEAESATEAKSRFLAMMSHEIRTPISGISSLLELMAPYTRDHAELSGIHKHLDQSANNLLNIVNDVLDFSKIEAGKLTLSPAPCVMTDMLHTLMQPHVIHAKQKGLCFKFWQDPQLAQQLWLDELRLKQVLNNLLNNATKFTEHGTISLLVDVLATQDNHQQLRFTVSDTGIGISEADGAKLFQPFQQVDASTERRFSGTGLGLSICRQIVQLMGGEISMTSSPNHGAMFSFTLQAECVQPRATQTLGLQCGLVDTPLHEDIALPHYLTDWACQSIYLQPLNTSSLIEEARLLALDVILVTARWCQQMRFTAEDAASLAPTRVITLTTDAMLTPEVSANGWTLSYSPLQPHHLLHALQTDAADWAFTPQDPEQAHAAPISRADAISRQQLILVAEDHPINQQIIRQQLQRLGYYADIVDNGRLALDALAQQHYALLLTDCHMPELDGYGLIKALRARGDTLPVIALTANITQSADEHRERHGFNEFLSKPVSLPTLAATLAHWMPPAHTLDMTGDTYAIDESASTADHTLEDAGYHADVISTAAIPAGSISLPQGPIDLSLLTAIFGDESICLDFMQQYLTTCETDFQALSQAMASNDIADVQHIGHRMKGAALMMECQAIAALCEQIEESALNGHIEHALLSPIEALIHALHDQVGQPS</sequence>
<dbReference type="GO" id="GO:0005886">
    <property type="term" value="C:plasma membrane"/>
    <property type="evidence" value="ECO:0007669"/>
    <property type="project" value="UniProtKB-SubCell"/>
</dbReference>
<keyword evidence="4" id="KW-1003">Cell membrane</keyword>
<dbReference type="SMART" id="SM00387">
    <property type="entry name" value="HATPase_c"/>
    <property type="match status" value="1"/>
</dbReference>
<evidence type="ECO:0000256" key="11">
    <source>
        <dbReference type="ARBA" id="ARBA00023136"/>
    </source>
</evidence>
<keyword evidence="11" id="KW-0472">Membrane</keyword>
<comment type="catalytic activity">
    <reaction evidence="1">
        <text>ATP + protein L-histidine = ADP + protein N-phospho-L-histidine.</text>
        <dbReference type="EC" id="2.7.13.3"/>
    </reaction>
</comment>
<feature type="modified residue" description="4-aspartylphosphate" evidence="13">
    <location>
        <position position="1110"/>
    </location>
</feature>
<dbReference type="InterPro" id="IPR001638">
    <property type="entry name" value="Solute-binding_3/MltF_N"/>
</dbReference>
<dbReference type="SUPFAM" id="SSF55785">
    <property type="entry name" value="PYP-like sensor domain (PAS domain)"/>
    <property type="match status" value="1"/>
</dbReference>
<comment type="caution">
    <text evidence="18">The sequence shown here is derived from an EMBL/GenBank/DDBJ whole genome shotgun (WGS) entry which is preliminary data.</text>
</comment>
<dbReference type="PROSITE" id="PS50109">
    <property type="entry name" value="HIS_KIN"/>
    <property type="match status" value="1"/>
</dbReference>
<dbReference type="InterPro" id="IPR036641">
    <property type="entry name" value="HPT_dom_sf"/>
</dbReference>
<dbReference type="InterPro" id="IPR005467">
    <property type="entry name" value="His_kinase_dom"/>
</dbReference>
<dbReference type="SMART" id="SM00448">
    <property type="entry name" value="REC"/>
    <property type="match status" value="1"/>
</dbReference>
<dbReference type="InterPro" id="IPR003594">
    <property type="entry name" value="HATPase_dom"/>
</dbReference>
<dbReference type="PROSITE" id="PS50894">
    <property type="entry name" value="HPT"/>
    <property type="match status" value="1"/>
</dbReference>
<feature type="chain" id="PRO_5005252149" description="histidine kinase" evidence="14">
    <location>
        <begin position="19"/>
        <end position="1331"/>
    </location>
</feature>
<evidence type="ECO:0000313" key="18">
    <source>
        <dbReference type="EMBL" id="KLU99360.1"/>
    </source>
</evidence>
<dbReference type="GO" id="GO:0000155">
    <property type="term" value="F:phosphorelay sensor kinase activity"/>
    <property type="evidence" value="ECO:0007669"/>
    <property type="project" value="InterPro"/>
</dbReference>
<evidence type="ECO:0000256" key="10">
    <source>
        <dbReference type="ARBA" id="ARBA00023012"/>
    </source>
</evidence>